<dbReference type="AlphaFoldDB" id="A0A017STZ3"/>
<feature type="compositionally biased region" description="Gly residues" evidence="2">
    <location>
        <begin position="443"/>
        <end position="502"/>
    </location>
</feature>
<proteinExistence type="predicted"/>
<keyword evidence="3" id="KW-1133">Transmembrane helix</keyword>
<keyword evidence="5" id="KW-1185">Reference proteome</keyword>
<feature type="transmembrane region" description="Helical" evidence="3">
    <location>
        <begin position="95"/>
        <end position="115"/>
    </location>
</feature>
<reference evidence="4 5" key="1">
    <citation type="submission" date="2013-05" db="EMBL/GenBank/DDBJ databases">
        <title>Genome assembly of Chondromyces apiculatus DSM 436.</title>
        <authorList>
            <person name="Sharma G."/>
            <person name="Khatri I."/>
            <person name="Kaur C."/>
            <person name="Mayilraj S."/>
            <person name="Subramanian S."/>
        </authorList>
    </citation>
    <scope>NUCLEOTIDE SEQUENCE [LARGE SCALE GENOMIC DNA]</scope>
    <source>
        <strain evidence="4 5">DSM 436</strain>
    </source>
</reference>
<feature type="compositionally biased region" description="Basic and acidic residues" evidence="2">
    <location>
        <begin position="343"/>
        <end position="357"/>
    </location>
</feature>
<name>A0A017STZ3_9BACT</name>
<evidence type="ECO:0000256" key="3">
    <source>
        <dbReference type="SAM" id="Phobius"/>
    </source>
</evidence>
<feature type="region of interest" description="Disordered" evidence="2">
    <location>
        <begin position="304"/>
        <end position="541"/>
    </location>
</feature>
<feature type="transmembrane region" description="Helical" evidence="3">
    <location>
        <begin position="12"/>
        <end position="29"/>
    </location>
</feature>
<sequence>MAWQVRQGALRPWAAAGGVLGAAVGAAVARRRRWSDTSVALYLDGRLRSKETIATALELERDEGSEPARAVVVSQAEGVLGKATAREVRPRVWRAWHAAIPVAAGAIGYLSWIPLPPAPEGAAAPPGVEQVRIADLAALERVIQLGEASARDDAQRERLKKLAEDAKKLRDKLKSGVEKREAQADLSKLRDGIMAERLSLGEGEERQGMESALGKLGENADLKEAAKALGDRDMVDLDEAMERLANRLEKEDRERAQKTLEEAEKAAREAGGKGVAKALEEQRKRLEELGKKSDKLRELAKSLGEGLGAEGQEALKGMEQLGDPESMQQLAESMEKALSGLSAEERKQLAENLKKQAEGMPEGGAGGPQEGMSPEEMKELAEQLGSAEGLEQLKEQLKGMAQAPPPGSEEGERQKSLDGAQEGTGEMEGQLGGRPMPMPVAGGQQGSGQQGSGQQGGQQGGGQQGGQQGNSGQGSGTGSGGKGGKDQGGATPGHSEGGGPGSHEGQTGKVAGGELRSRANARMNRGVPMPGMVLGRSAGRAGETANVQGEGALGVVGPDEVGAIDRSEVPEEYREQVGRYFQPK</sequence>
<comment type="caution">
    <text evidence="4">The sequence shown here is derived from an EMBL/GenBank/DDBJ whole genome shotgun (WGS) entry which is preliminary data.</text>
</comment>
<dbReference type="EMBL" id="ASRX01000110">
    <property type="protein sequence ID" value="EYF00458.1"/>
    <property type="molecule type" value="Genomic_DNA"/>
</dbReference>
<gene>
    <name evidence="4" type="ORF">CAP_0827</name>
</gene>
<keyword evidence="1" id="KW-0175">Coiled coil</keyword>
<dbReference type="Proteomes" id="UP000019678">
    <property type="component" value="Unassembled WGS sequence"/>
</dbReference>
<dbReference type="STRING" id="1192034.CAP_0827"/>
<organism evidence="4 5">
    <name type="scientific">Chondromyces apiculatus DSM 436</name>
    <dbReference type="NCBI Taxonomy" id="1192034"/>
    <lineage>
        <taxon>Bacteria</taxon>
        <taxon>Pseudomonadati</taxon>
        <taxon>Myxococcota</taxon>
        <taxon>Polyangia</taxon>
        <taxon>Polyangiales</taxon>
        <taxon>Polyangiaceae</taxon>
        <taxon>Chondromyces</taxon>
    </lineage>
</organism>
<accession>A0A017STZ3</accession>
<protein>
    <submittedName>
        <fullName evidence="4">Uncharacterized protein</fullName>
    </submittedName>
</protein>
<evidence type="ECO:0000256" key="1">
    <source>
        <dbReference type="SAM" id="Coils"/>
    </source>
</evidence>
<feature type="compositionally biased region" description="Basic and acidic residues" evidence="2">
    <location>
        <begin position="247"/>
        <end position="271"/>
    </location>
</feature>
<evidence type="ECO:0000313" key="5">
    <source>
        <dbReference type="Proteomes" id="UP000019678"/>
    </source>
</evidence>
<evidence type="ECO:0000313" key="4">
    <source>
        <dbReference type="EMBL" id="EYF00458.1"/>
    </source>
</evidence>
<feature type="region of interest" description="Disordered" evidence="2">
    <location>
        <begin position="247"/>
        <end position="276"/>
    </location>
</feature>
<keyword evidence="3" id="KW-0472">Membrane</keyword>
<keyword evidence="3" id="KW-0812">Transmembrane</keyword>
<evidence type="ECO:0000256" key="2">
    <source>
        <dbReference type="SAM" id="MobiDB-lite"/>
    </source>
</evidence>
<feature type="coiled-coil region" evidence="1">
    <location>
        <begin position="152"/>
        <end position="179"/>
    </location>
</feature>